<dbReference type="InterPro" id="IPR009091">
    <property type="entry name" value="RCC1/BLIP-II"/>
</dbReference>
<evidence type="ECO:0000313" key="12">
    <source>
        <dbReference type="Proteomes" id="UP000245207"/>
    </source>
</evidence>
<feature type="region of interest" description="Disordered" evidence="8">
    <location>
        <begin position="1096"/>
        <end position="1121"/>
    </location>
</feature>
<feature type="region of interest" description="Disordered" evidence="8">
    <location>
        <begin position="922"/>
        <end position="983"/>
    </location>
</feature>
<dbReference type="InterPro" id="IPR000408">
    <property type="entry name" value="Reg_chr_condens"/>
</dbReference>
<gene>
    <name evidence="11" type="ORF">CTI12_AA020400</name>
</gene>
<evidence type="ECO:0008006" key="13">
    <source>
        <dbReference type="Google" id="ProtNLM"/>
    </source>
</evidence>
<feature type="coiled-coil region" evidence="7">
    <location>
        <begin position="823"/>
        <end position="899"/>
    </location>
</feature>
<dbReference type="Pfam" id="PF16457">
    <property type="entry name" value="PH_12"/>
    <property type="match status" value="1"/>
</dbReference>
<dbReference type="SUPFAM" id="SSF57903">
    <property type="entry name" value="FYVE/PHD zinc finger"/>
    <property type="match status" value="1"/>
</dbReference>
<dbReference type="InterPro" id="IPR011993">
    <property type="entry name" value="PH-like_dom_sf"/>
</dbReference>
<dbReference type="Proteomes" id="UP000245207">
    <property type="component" value="Unassembled WGS sequence"/>
</dbReference>
<dbReference type="FunFam" id="2.130.10.30:FF:000031">
    <property type="entry name" value="PH, RCC1 and FYVE domains-containing protein 1"/>
    <property type="match status" value="1"/>
</dbReference>
<comment type="caution">
    <text evidence="11">The sequence shown here is derived from an EMBL/GenBank/DDBJ whole genome shotgun (WGS) entry which is preliminary data.</text>
</comment>
<feature type="compositionally biased region" description="Low complexity" evidence="8">
    <location>
        <begin position="788"/>
        <end position="805"/>
    </location>
</feature>
<dbReference type="Gene3D" id="2.30.29.30">
    <property type="entry name" value="Pleckstrin-homology domain (PH domain)/Phosphotyrosine-binding domain (PTB)"/>
    <property type="match status" value="1"/>
</dbReference>
<evidence type="ECO:0000256" key="5">
    <source>
        <dbReference type="PROSITE-ProRule" id="PRU00091"/>
    </source>
</evidence>
<dbReference type="PANTHER" id="PTHR22870:SF386">
    <property type="entry name" value="REGULATOR OF CHROMOSOME CONDENSATION (RCC1) FAMILY WITH FYVE ZINC FINGER DOMAIN-CONTAINING PROTEIN"/>
    <property type="match status" value="1"/>
</dbReference>
<keyword evidence="1" id="KW-0479">Metal-binding</keyword>
<feature type="repeat" description="RCC1" evidence="6">
    <location>
        <begin position="297"/>
        <end position="348"/>
    </location>
</feature>
<keyword evidence="12" id="KW-1185">Reference proteome</keyword>
<dbReference type="AlphaFoldDB" id="A0A2U1QK30"/>
<dbReference type="Pfam" id="PF13713">
    <property type="entry name" value="BRX_N"/>
    <property type="match status" value="1"/>
</dbReference>
<dbReference type="PRINTS" id="PR00633">
    <property type="entry name" value="RCCNDNSATION"/>
</dbReference>
<feature type="repeat" description="RCC1" evidence="6">
    <location>
        <begin position="467"/>
        <end position="518"/>
    </location>
</feature>
<dbReference type="SUPFAM" id="SSF50985">
    <property type="entry name" value="RCC1/BLIP-II"/>
    <property type="match status" value="1"/>
</dbReference>
<dbReference type="PROSITE" id="PS00626">
    <property type="entry name" value="RCC1_2"/>
    <property type="match status" value="3"/>
</dbReference>
<evidence type="ECO:0000256" key="3">
    <source>
        <dbReference type="ARBA" id="ARBA00022771"/>
    </source>
</evidence>
<feature type="compositionally biased region" description="Polar residues" evidence="8">
    <location>
        <begin position="1011"/>
        <end position="1032"/>
    </location>
</feature>
<feature type="compositionally biased region" description="Polar residues" evidence="8">
    <location>
        <begin position="1100"/>
        <end position="1121"/>
    </location>
</feature>
<dbReference type="PANTHER" id="PTHR22870">
    <property type="entry name" value="REGULATOR OF CHROMOSOME CONDENSATION"/>
    <property type="match status" value="1"/>
</dbReference>
<evidence type="ECO:0000313" key="11">
    <source>
        <dbReference type="EMBL" id="PWA98353.1"/>
    </source>
</evidence>
<feature type="repeat" description="RCC1" evidence="6">
    <location>
        <begin position="349"/>
        <end position="403"/>
    </location>
</feature>
<dbReference type="Pfam" id="PF08381">
    <property type="entry name" value="BRX"/>
    <property type="match status" value="1"/>
</dbReference>
<evidence type="ECO:0000259" key="9">
    <source>
        <dbReference type="PROSITE" id="PS50178"/>
    </source>
</evidence>
<dbReference type="CDD" id="cd00065">
    <property type="entry name" value="FYVE_like_SF"/>
    <property type="match status" value="1"/>
</dbReference>
<feature type="domain" description="FYVE-type" evidence="9">
    <location>
        <begin position="627"/>
        <end position="689"/>
    </location>
</feature>
<evidence type="ECO:0000259" key="10">
    <source>
        <dbReference type="PROSITE" id="PS51514"/>
    </source>
</evidence>
<dbReference type="PROSITE" id="PS50178">
    <property type="entry name" value="ZF_FYVE"/>
    <property type="match status" value="1"/>
</dbReference>
<reference evidence="11 12" key="1">
    <citation type="journal article" date="2018" name="Mol. Plant">
        <title>The genome of Artemisia annua provides insight into the evolution of Asteraceae family and artemisinin biosynthesis.</title>
        <authorList>
            <person name="Shen Q."/>
            <person name="Zhang L."/>
            <person name="Liao Z."/>
            <person name="Wang S."/>
            <person name="Yan T."/>
            <person name="Shi P."/>
            <person name="Liu M."/>
            <person name="Fu X."/>
            <person name="Pan Q."/>
            <person name="Wang Y."/>
            <person name="Lv Z."/>
            <person name="Lu X."/>
            <person name="Zhang F."/>
            <person name="Jiang W."/>
            <person name="Ma Y."/>
            <person name="Chen M."/>
            <person name="Hao X."/>
            <person name="Li L."/>
            <person name="Tang Y."/>
            <person name="Lv G."/>
            <person name="Zhou Y."/>
            <person name="Sun X."/>
            <person name="Brodelius P.E."/>
            <person name="Rose J.K.C."/>
            <person name="Tang K."/>
        </authorList>
    </citation>
    <scope>NUCLEOTIDE SEQUENCE [LARGE SCALE GENOMIC DNA]</scope>
    <source>
        <strain evidence="12">cv. Huhao1</strain>
        <tissue evidence="11">Leaf</tissue>
    </source>
</reference>
<evidence type="ECO:0000256" key="2">
    <source>
        <dbReference type="ARBA" id="ARBA00022737"/>
    </source>
</evidence>
<evidence type="ECO:0000256" key="7">
    <source>
        <dbReference type="SAM" id="Coils"/>
    </source>
</evidence>
<evidence type="ECO:0000256" key="4">
    <source>
        <dbReference type="ARBA" id="ARBA00022833"/>
    </source>
</evidence>
<dbReference type="InterPro" id="IPR027988">
    <property type="entry name" value="BRX_N"/>
</dbReference>
<accession>A0A2U1QK30</accession>
<feature type="repeat" description="RCC1" evidence="6">
    <location>
        <begin position="404"/>
        <end position="455"/>
    </location>
</feature>
<dbReference type="PROSITE" id="PS50012">
    <property type="entry name" value="RCC1_3"/>
    <property type="match status" value="7"/>
</dbReference>
<feature type="repeat" description="RCC1" evidence="6">
    <location>
        <begin position="519"/>
        <end position="570"/>
    </location>
</feature>
<keyword evidence="4" id="KW-0862">Zinc</keyword>
<dbReference type="Pfam" id="PF01363">
    <property type="entry name" value="FYVE"/>
    <property type="match status" value="1"/>
</dbReference>
<dbReference type="STRING" id="35608.A0A2U1QK30"/>
<dbReference type="InterPro" id="IPR000306">
    <property type="entry name" value="Znf_FYVE"/>
</dbReference>
<feature type="repeat" description="RCC1" evidence="6">
    <location>
        <begin position="235"/>
        <end position="296"/>
    </location>
</feature>
<dbReference type="SMART" id="SM00064">
    <property type="entry name" value="FYVE"/>
    <property type="match status" value="1"/>
</dbReference>
<dbReference type="Pfam" id="PF25390">
    <property type="entry name" value="WD40_RLD"/>
    <property type="match status" value="1"/>
</dbReference>
<protein>
    <recommendedName>
        <fullName evidence="13">Brevis radix-like domain-containing protein</fullName>
    </recommendedName>
</protein>
<keyword evidence="7" id="KW-0175">Coiled coil</keyword>
<keyword evidence="2" id="KW-0677">Repeat</keyword>
<proteinExistence type="predicted"/>
<feature type="compositionally biased region" description="Polar residues" evidence="8">
    <location>
        <begin position="934"/>
        <end position="968"/>
    </location>
</feature>
<evidence type="ECO:0000256" key="6">
    <source>
        <dbReference type="PROSITE-ProRule" id="PRU00235"/>
    </source>
</evidence>
<feature type="region of interest" description="Disordered" evidence="8">
    <location>
        <begin position="788"/>
        <end position="814"/>
    </location>
</feature>
<feature type="repeat" description="RCC1" evidence="6">
    <location>
        <begin position="571"/>
        <end position="622"/>
    </location>
</feature>
<name>A0A2U1QK30_ARTAN</name>
<feature type="region of interest" description="Disordered" evidence="8">
    <location>
        <begin position="1008"/>
        <end position="1032"/>
    </location>
</feature>
<dbReference type="EMBL" id="PKPP01000071">
    <property type="protein sequence ID" value="PWA98353.1"/>
    <property type="molecule type" value="Genomic_DNA"/>
</dbReference>
<dbReference type="OrthoDB" id="5981550at2759"/>
<dbReference type="PROSITE" id="PS51514">
    <property type="entry name" value="BRX"/>
    <property type="match status" value="1"/>
</dbReference>
<evidence type="ECO:0000256" key="8">
    <source>
        <dbReference type="SAM" id="MobiDB-lite"/>
    </source>
</evidence>
<keyword evidence="3 5" id="KW-0863">Zinc-finger</keyword>
<sequence>MADLASSSQRDIHQALIALKKGAQLLKYGRKGKPKFCPFRLSHDESSLIWISTSGERSLKLALVSRIVPGQRTAVFRRFLRPEKDYLSFSLIYNNGKRSLDLICKDKVEAEVWIAGLKALISSGQGGRSKIDGWSEGGLYVEDNKDIASNSASDSSIGAQLELSSPDASVSSNSNTSPMNYRPENLTSFEKPNAAFDQTTMQVKGFGSDAFRVSVSSQPSTSSHGSAQDDYDALGDVYIWGEVICDNIVKVGPDRNTNTLSTRADVLLPRPLESNVVLDVNHIACGVRHAALVTRQGEVFTWGEESGGRLGHGFEKDVTQPRLVESLAVCNVDFVACGEFHTCAVTMSGELYTWGDGTHNAGLLGHGTNVSHWIPKRIGDPLEGLKVASVTCGPWHTALITSTGQLFTFGDGTFGVLGHGDRENVSSPREVESLLGLRTIAVACGVWHTAAVVEVIVTRSSTGVSSGKLFTWGDGDKNRLGHGDREPRLKPTCVPSLIDYNFHKVACGHSLTVGLTTSRHVFTMGSTVYGQLGNPQCDGKLPCLVEDKLSGEPVEEIACGAYHVTVLTSRNEVYTWGKGANGRLGHGDIEDRKTPTLVESLKDRHVKYISCGSNYTSAICLHKWVSGTEQSQCSSCRQAFGFTRKRHNCYNCGLVHCHSCSSRKALRAALAPNPSKPHRVCDSCFVKLNKLAEASVNNRRNAMPRLSGENKDRLDKAEMRLAKSGMPSNQDLIKILDNKAARQGKKADAFPIGRSSQVTSLLQLKDVVLATGGDFRYAVPKPIVTQSGVSSRSVSPFSRKSSPPRSATPIPTTAGLSFSKNVADSLKRTNDLLNQEVLKLRAQVDSLKHQCETQEAELKKSKKQAQEGMLLAAEESAKCKAAKDVIKSLTGQLKDMAERLPPGSYDLDSIKIPNGLESSSILLNSDTTGDDQPKSNLVNSSYLTSPMDRTSASVNEALSPTGTFSGFSETKEPIRMSNGNDAYSDVSSLNGVGGAGVDMGNKYMSDHAASQEAQNNGFKPRSPTSNSSNTYNAPDQVEAEWIEQYEPGVYITLVALRDGTRDLKRVRFSRRRFGEHQAETWWSENREKVYERYNVRGSDKSSVSSQTARRSAESLTPPAQY</sequence>
<dbReference type="InterPro" id="IPR011011">
    <property type="entry name" value="Znf_FYVE_PHD"/>
</dbReference>
<feature type="domain" description="BRX" evidence="10">
    <location>
        <begin position="1039"/>
        <end position="1094"/>
    </location>
</feature>
<dbReference type="InterPro" id="IPR058923">
    <property type="entry name" value="RCC1-like_dom"/>
</dbReference>
<dbReference type="SUPFAM" id="SSF50729">
    <property type="entry name" value="PH domain-like"/>
    <property type="match status" value="1"/>
</dbReference>
<dbReference type="Gene3D" id="3.30.40.10">
    <property type="entry name" value="Zinc/RING finger domain, C3HC4 (zinc finger)"/>
    <property type="match status" value="1"/>
</dbReference>
<dbReference type="InterPro" id="IPR013083">
    <property type="entry name" value="Znf_RING/FYVE/PHD"/>
</dbReference>
<dbReference type="InterPro" id="IPR017455">
    <property type="entry name" value="Znf_FYVE-rel"/>
</dbReference>
<evidence type="ECO:0000256" key="1">
    <source>
        <dbReference type="ARBA" id="ARBA00022723"/>
    </source>
</evidence>
<dbReference type="Gene3D" id="2.130.10.30">
    <property type="entry name" value="Regulator of chromosome condensation 1/beta-lactamase-inhibitor protein II"/>
    <property type="match status" value="2"/>
</dbReference>
<dbReference type="GO" id="GO:0008270">
    <property type="term" value="F:zinc ion binding"/>
    <property type="evidence" value="ECO:0007669"/>
    <property type="project" value="UniProtKB-KW"/>
</dbReference>
<dbReference type="InterPro" id="IPR001849">
    <property type="entry name" value="PH_domain"/>
</dbReference>
<dbReference type="CDD" id="cd13365">
    <property type="entry name" value="PH_PLC_plant-like"/>
    <property type="match status" value="1"/>
</dbReference>
<dbReference type="FunFam" id="2.130.10.30:FF:000028">
    <property type="entry name" value="PH, RCC1 and FYVE domains-containing protein 1"/>
    <property type="match status" value="1"/>
</dbReference>
<organism evidence="11 12">
    <name type="scientific">Artemisia annua</name>
    <name type="common">Sweet wormwood</name>
    <dbReference type="NCBI Taxonomy" id="35608"/>
    <lineage>
        <taxon>Eukaryota</taxon>
        <taxon>Viridiplantae</taxon>
        <taxon>Streptophyta</taxon>
        <taxon>Embryophyta</taxon>
        <taxon>Tracheophyta</taxon>
        <taxon>Spermatophyta</taxon>
        <taxon>Magnoliopsida</taxon>
        <taxon>eudicotyledons</taxon>
        <taxon>Gunneridae</taxon>
        <taxon>Pentapetalae</taxon>
        <taxon>asterids</taxon>
        <taxon>campanulids</taxon>
        <taxon>Asterales</taxon>
        <taxon>Asteraceae</taxon>
        <taxon>Asteroideae</taxon>
        <taxon>Anthemideae</taxon>
        <taxon>Artemisiinae</taxon>
        <taxon>Artemisia</taxon>
    </lineage>
</organism>
<dbReference type="InterPro" id="IPR051210">
    <property type="entry name" value="Ub_ligase/GEF_domain"/>
</dbReference>
<dbReference type="InterPro" id="IPR013591">
    <property type="entry name" value="Brevis_radix_dom"/>
</dbReference>